<feature type="region of interest" description="Disordered" evidence="4">
    <location>
        <begin position="424"/>
        <end position="472"/>
    </location>
</feature>
<feature type="compositionally biased region" description="Polar residues" evidence="4">
    <location>
        <begin position="153"/>
        <end position="175"/>
    </location>
</feature>
<evidence type="ECO:0000313" key="6">
    <source>
        <dbReference type="EMBL" id="KAF5316831.1"/>
    </source>
</evidence>
<comment type="caution">
    <text evidence="6">The sequence shown here is derived from an EMBL/GenBank/DDBJ whole genome shotgun (WGS) entry which is preliminary data.</text>
</comment>
<gene>
    <name evidence="6" type="ORF">D9619_006311</name>
</gene>
<dbReference type="SUPFAM" id="SSF54277">
    <property type="entry name" value="CAD &amp; PB1 domains"/>
    <property type="match status" value="1"/>
</dbReference>
<feature type="compositionally biased region" description="Polar residues" evidence="4">
    <location>
        <begin position="446"/>
        <end position="467"/>
    </location>
</feature>
<dbReference type="SUPFAM" id="SSF57850">
    <property type="entry name" value="RING/U-box"/>
    <property type="match status" value="1"/>
</dbReference>
<dbReference type="GO" id="GO:0008270">
    <property type="term" value="F:zinc ion binding"/>
    <property type="evidence" value="ECO:0007669"/>
    <property type="project" value="UniProtKB-KW"/>
</dbReference>
<protein>
    <recommendedName>
        <fullName evidence="5">ZZ-type domain-containing protein</fullName>
    </recommendedName>
</protein>
<evidence type="ECO:0000313" key="7">
    <source>
        <dbReference type="Proteomes" id="UP000567179"/>
    </source>
</evidence>
<dbReference type="InterPro" id="IPR043145">
    <property type="entry name" value="Znf_ZZ_sf"/>
</dbReference>
<feature type="region of interest" description="Disordered" evidence="4">
    <location>
        <begin position="308"/>
        <end position="337"/>
    </location>
</feature>
<keyword evidence="3" id="KW-0862">Zinc</keyword>
<dbReference type="Pfam" id="PF00569">
    <property type="entry name" value="ZZ"/>
    <property type="match status" value="1"/>
</dbReference>
<feature type="compositionally biased region" description="Low complexity" evidence="4">
    <location>
        <begin position="121"/>
        <end position="148"/>
    </location>
</feature>
<keyword evidence="2" id="KW-0863">Zinc-finger</keyword>
<sequence>MPTPSKVEQCFSLYATSFAVSYKDDDGEITDISTNHDLIEAIQYFSAGDDVPISSAASILSGRSFGARKITLRVNINVEYDGPSLSDTSSLASLDDFKSKNGSEASFSFGSPSVDLDDDSVTVSSRDPGTSASRSVRSGAGSGSLASGHIPAGSSSLKGSRTAASQRYNDSQTQIDPSVASFDIISHSDALNSTESQRIESAAERFPEDPSAVFERLRLSESNRKDDSSSLDYESVVASDRGAAWIRDQNERAIRSMVGAYPEPSDTDGMSLSLNSQDDGQLGGDLALERDQRGKYYYTYTSSSSSHFQESVGDEVRGGNSVAGDDAPPLRGPRPSSMQLRWVAAQQKETASNRRPNLQALSIQEETTDVIPHEIDKELLPFLPVVGPLPEILTDCSNCGILLEAIRYICSTCGEKAPAQSLLSEQANQGDSPTTVYTYPPPQHRVFSSPNSSSSQTYIGSPDSIHSQRYKPLPSIPSATSLPYVQSMFNGSRGHLSPTPSSSSSGSVPSAGYELCSACVESVGIRHAIEAGLNGPGTPPVGNGLYSAHDDPQRAQQWRRTAPKKGQLRHAYQEKVWGHHGWEDVVLDEALVSKCSTCSAITDKKRYKCTSCSNLHICRACYSQVHELHPTHAFLIIPDKPAENGTIPDFSPDDLPDPNEEISLKHPGVACAQYVIILFDLLHSVTSLNDIIAVSWTLLEHVSTAQSATQLTYVPIVNLLVCREIWIQQMVDTLLRISSSRSHTLLKQQSCKVPVDVPFTYGKEEMQQVLV</sequence>
<dbReference type="Proteomes" id="UP000567179">
    <property type="component" value="Unassembled WGS sequence"/>
</dbReference>
<keyword evidence="7" id="KW-1185">Reference proteome</keyword>
<name>A0A8H5B5V9_9AGAR</name>
<dbReference type="AlphaFoldDB" id="A0A8H5B5V9"/>
<feature type="compositionally biased region" description="Polar residues" evidence="4">
    <location>
        <begin position="424"/>
        <end position="437"/>
    </location>
</feature>
<dbReference type="OrthoDB" id="661148at2759"/>
<reference evidence="6 7" key="1">
    <citation type="journal article" date="2020" name="ISME J.">
        <title>Uncovering the hidden diversity of litter-decomposition mechanisms in mushroom-forming fungi.</title>
        <authorList>
            <person name="Floudas D."/>
            <person name="Bentzer J."/>
            <person name="Ahren D."/>
            <person name="Johansson T."/>
            <person name="Persson P."/>
            <person name="Tunlid A."/>
        </authorList>
    </citation>
    <scope>NUCLEOTIDE SEQUENCE [LARGE SCALE GENOMIC DNA]</scope>
    <source>
        <strain evidence="6 7">CBS 101986</strain>
    </source>
</reference>
<keyword evidence="1" id="KW-0479">Metal-binding</keyword>
<proteinExistence type="predicted"/>
<evidence type="ECO:0000256" key="3">
    <source>
        <dbReference type="ARBA" id="ARBA00022833"/>
    </source>
</evidence>
<evidence type="ECO:0000259" key="5">
    <source>
        <dbReference type="PROSITE" id="PS01357"/>
    </source>
</evidence>
<evidence type="ECO:0000256" key="1">
    <source>
        <dbReference type="ARBA" id="ARBA00022723"/>
    </source>
</evidence>
<accession>A0A8H5B5V9</accession>
<evidence type="ECO:0000256" key="4">
    <source>
        <dbReference type="SAM" id="MobiDB-lite"/>
    </source>
</evidence>
<feature type="domain" description="ZZ-type" evidence="5">
    <location>
        <begin position="595"/>
        <end position="621"/>
    </location>
</feature>
<dbReference type="PROSITE" id="PS01357">
    <property type="entry name" value="ZF_ZZ_1"/>
    <property type="match status" value="1"/>
</dbReference>
<feature type="region of interest" description="Disordered" evidence="4">
    <location>
        <begin position="117"/>
        <end position="175"/>
    </location>
</feature>
<dbReference type="SMART" id="SM00291">
    <property type="entry name" value="ZnF_ZZ"/>
    <property type="match status" value="1"/>
</dbReference>
<dbReference type="EMBL" id="JAACJJ010000042">
    <property type="protein sequence ID" value="KAF5316831.1"/>
    <property type="molecule type" value="Genomic_DNA"/>
</dbReference>
<evidence type="ECO:0000256" key="2">
    <source>
        <dbReference type="ARBA" id="ARBA00022771"/>
    </source>
</evidence>
<dbReference type="Gene3D" id="3.30.60.90">
    <property type="match status" value="1"/>
</dbReference>
<dbReference type="InterPro" id="IPR000433">
    <property type="entry name" value="Znf_ZZ"/>
</dbReference>
<organism evidence="6 7">
    <name type="scientific">Psilocybe cf. subviscida</name>
    <dbReference type="NCBI Taxonomy" id="2480587"/>
    <lineage>
        <taxon>Eukaryota</taxon>
        <taxon>Fungi</taxon>
        <taxon>Dikarya</taxon>
        <taxon>Basidiomycota</taxon>
        <taxon>Agaricomycotina</taxon>
        <taxon>Agaricomycetes</taxon>
        <taxon>Agaricomycetidae</taxon>
        <taxon>Agaricales</taxon>
        <taxon>Agaricineae</taxon>
        <taxon>Strophariaceae</taxon>
        <taxon>Psilocybe</taxon>
    </lineage>
</organism>